<evidence type="ECO:0000256" key="7">
    <source>
        <dbReference type="ARBA" id="ARBA00026111"/>
    </source>
</evidence>
<evidence type="ECO:0000256" key="1">
    <source>
        <dbReference type="ARBA" id="ARBA00013184"/>
    </source>
</evidence>
<dbReference type="Proteomes" id="UP000011014">
    <property type="component" value="Unassembled WGS sequence"/>
</dbReference>
<comment type="function">
    <text evidence="12">N-alpha-acetyltransferase that specifically mediates the acetylation of N-terminal residues of the transmembrane proteins, with a strong preference for N-termini facing the cytosol. Displays N-terminal acetyltransferase activity towards a range of N-terminal sequences including those starting with Met-Lys, Met-Val, Met-Ala and Met-Met. Required for normal chromosomal segregation during anaphase. May also show histone acetyltransferase activity; such results are however unclear in vivo and would require additional experimental evidences.</text>
</comment>
<evidence type="ECO:0000313" key="17">
    <source>
        <dbReference type="EMBL" id="CBY37192.1"/>
    </source>
</evidence>
<keyword evidence="2" id="KW-0808">Transferase</keyword>
<keyword evidence="5" id="KW-0012">Acyltransferase</keyword>
<evidence type="ECO:0000256" key="9">
    <source>
        <dbReference type="ARBA" id="ARBA00030199"/>
    </source>
</evidence>
<dbReference type="EC" id="2.3.1.48" evidence="1"/>
<dbReference type="PANTHER" id="PTHR14744:SF15">
    <property type="entry name" value="N-ALPHA-ACETYLTRANSFERASE 60"/>
    <property type="match status" value="1"/>
</dbReference>
<reference evidence="17" key="1">
    <citation type="journal article" date="2010" name="Science">
        <title>Plasticity of animal genome architecture unmasked by rapid evolution of a pelagic tunicate.</title>
        <authorList>
            <person name="Denoeud F."/>
            <person name="Henriet S."/>
            <person name="Mungpakdee S."/>
            <person name="Aury J.M."/>
            <person name="Da Silva C."/>
            <person name="Brinkmann H."/>
            <person name="Mikhaleva J."/>
            <person name="Olsen L.C."/>
            <person name="Jubin C."/>
            <person name="Canestro C."/>
            <person name="Bouquet J.M."/>
            <person name="Danks G."/>
            <person name="Poulain J."/>
            <person name="Campsteijn C."/>
            <person name="Adamski M."/>
            <person name="Cross I."/>
            <person name="Yadetie F."/>
            <person name="Muffato M."/>
            <person name="Louis A."/>
            <person name="Butcher S."/>
            <person name="Tsagkogeorga G."/>
            <person name="Konrad A."/>
            <person name="Singh S."/>
            <person name="Jensen M.F."/>
            <person name="Cong E.H."/>
            <person name="Eikeseth-Otteraa H."/>
            <person name="Noel B."/>
            <person name="Anthouard V."/>
            <person name="Porcel B.M."/>
            <person name="Kachouri-Lafond R."/>
            <person name="Nishino A."/>
            <person name="Ugolini M."/>
            <person name="Chourrout P."/>
            <person name="Nishida H."/>
            <person name="Aasland R."/>
            <person name="Huzurbazar S."/>
            <person name="Westhof E."/>
            <person name="Delsuc F."/>
            <person name="Lehrach H."/>
            <person name="Reinhardt R."/>
            <person name="Weissenbach J."/>
            <person name="Roy S.W."/>
            <person name="Artiguenave F."/>
            <person name="Postlethwait J.H."/>
            <person name="Manak J.R."/>
            <person name="Thompson E.M."/>
            <person name="Jaillon O."/>
            <person name="Du Pasquier L."/>
            <person name="Boudinot P."/>
            <person name="Liberles D.A."/>
            <person name="Volff J.N."/>
            <person name="Philippe H."/>
            <person name="Lenhard B."/>
            <person name="Roest Crollius H."/>
            <person name="Wincker P."/>
            <person name="Chourrout D."/>
        </authorList>
    </citation>
    <scope>NUCLEOTIDE SEQUENCE [LARGE SCALE GENOMIC DNA]</scope>
</reference>
<organism evidence="17">
    <name type="scientific">Oikopleura dioica</name>
    <name type="common">Tunicate</name>
    <dbReference type="NCBI Taxonomy" id="34765"/>
    <lineage>
        <taxon>Eukaryota</taxon>
        <taxon>Metazoa</taxon>
        <taxon>Chordata</taxon>
        <taxon>Tunicata</taxon>
        <taxon>Appendicularia</taxon>
        <taxon>Copelata</taxon>
        <taxon>Oikopleuridae</taxon>
        <taxon>Oikopleura</taxon>
    </lineage>
</organism>
<dbReference type="Pfam" id="PF00583">
    <property type="entry name" value="Acetyltransf_1"/>
    <property type="match status" value="1"/>
</dbReference>
<dbReference type="GO" id="GO:0120518">
    <property type="term" value="F:protein N-terminal-methionine acetyltransferase activity"/>
    <property type="evidence" value="ECO:0007669"/>
    <property type="project" value="UniProtKB-EC"/>
</dbReference>
<dbReference type="AlphaFoldDB" id="E4YNZ4"/>
<proteinExistence type="inferred from homology"/>
<dbReference type="GO" id="GO:0007059">
    <property type="term" value="P:chromosome segregation"/>
    <property type="evidence" value="ECO:0007669"/>
    <property type="project" value="UniProtKB-KW"/>
</dbReference>
<evidence type="ECO:0000256" key="2">
    <source>
        <dbReference type="ARBA" id="ARBA00022679"/>
    </source>
</evidence>
<evidence type="ECO:0000256" key="5">
    <source>
        <dbReference type="ARBA" id="ARBA00023315"/>
    </source>
</evidence>
<dbReference type="InterPro" id="IPR000182">
    <property type="entry name" value="GNAT_dom"/>
</dbReference>
<evidence type="ECO:0000256" key="3">
    <source>
        <dbReference type="ARBA" id="ARBA00022829"/>
    </source>
</evidence>
<evidence type="ECO:0000256" key="8">
    <source>
        <dbReference type="ARBA" id="ARBA00026144"/>
    </source>
</evidence>
<dbReference type="SUPFAM" id="SSF55729">
    <property type="entry name" value="Acyl-CoA N-acyltransferases (Nat)"/>
    <property type="match status" value="1"/>
</dbReference>
<feature type="domain" description="N-acetyltransferase" evidence="16">
    <location>
        <begin position="5"/>
        <end position="172"/>
    </location>
</feature>
<keyword evidence="3" id="KW-0159">Chromosome partition</keyword>
<dbReference type="InterPro" id="IPR016181">
    <property type="entry name" value="Acyl_CoA_acyltransferase"/>
</dbReference>
<evidence type="ECO:0000259" key="16">
    <source>
        <dbReference type="PROSITE" id="PS51186"/>
    </source>
</evidence>
<evidence type="ECO:0000256" key="6">
    <source>
        <dbReference type="ARBA" id="ARBA00025774"/>
    </source>
</evidence>
<sequence>MDGNIVFRAVTRNDLSSLRVLCEELFPISYPDAWYNYVTGGATISVGGFIGEKIIALAIGEVRTRAQVQPEDHGLLPATYYENDNFRLGYILSLGVSEQYRCRGLASKLLAQQLQLFKEFNCSCVYLHVLSSNSAARMFYEKRNFTLHLEMPYYYSINGVPATGICYVLFFNHSFWPAFEFCVNLFNTAVDTSVNVFRRLMKWNRQCCKSARGRISQTSIV</sequence>
<dbReference type="GO" id="GO:0004402">
    <property type="term" value="F:histone acetyltransferase activity"/>
    <property type="evidence" value="ECO:0007669"/>
    <property type="project" value="TreeGrafter"/>
</dbReference>
<comment type="catalytic activity">
    <reaction evidence="14">
        <text>L-lysyl-[protein] + acetyl-CoA = N(6)-acetyl-L-lysyl-[protein] + CoA + H(+)</text>
        <dbReference type="Rhea" id="RHEA:45948"/>
        <dbReference type="Rhea" id="RHEA-COMP:9752"/>
        <dbReference type="Rhea" id="RHEA-COMP:10731"/>
        <dbReference type="ChEBI" id="CHEBI:15378"/>
        <dbReference type="ChEBI" id="CHEBI:29969"/>
        <dbReference type="ChEBI" id="CHEBI:57287"/>
        <dbReference type="ChEBI" id="CHEBI:57288"/>
        <dbReference type="ChEBI" id="CHEBI:61930"/>
        <dbReference type="EC" id="2.3.1.48"/>
    </reaction>
</comment>
<evidence type="ECO:0000256" key="4">
    <source>
        <dbReference type="ARBA" id="ARBA00022853"/>
    </source>
</evidence>
<dbReference type="GO" id="GO:0000139">
    <property type="term" value="C:Golgi membrane"/>
    <property type="evidence" value="ECO:0007669"/>
    <property type="project" value="TreeGrafter"/>
</dbReference>
<dbReference type="EMBL" id="FN654917">
    <property type="protein sequence ID" value="CBY37192.1"/>
    <property type="molecule type" value="Genomic_DNA"/>
</dbReference>
<evidence type="ECO:0000256" key="14">
    <source>
        <dbReference type="ARBA" id="ARBA00048017"/>
    </source>
</evidence>
<keyword evidence="4" id="KW-0156">Chromatin regulator</keyword>
<evidence type="ECO:0000256" key="13">
    <source>
        <dbReference type="ARBA" id="ARBA00047003"/>
    </source>
</evidence>
<name>E4YNZ4_OIKDI</name>
<evidence type="ECO:0000256" key="12">
    <source>
        <dbReference type="ARBA" id="ARBA00045375"/>
    </source>
</evidence>
<evidence type="ECO:0000256" key="10">
    <source>
        <dbReference type="ARBA" id="ARBA00030719"/>
    </source>
</evidence>
<protein>
    <recommendedName>
        <fullName evidence="8">N-alpha-acetyltransferase 60</fullName>
        <ecNumber evidence="7">2.3.1.259</ecNumber>
        <ecNumber evidence="1">2.3.1.48</ecNumber>
    </recommendedName>
    <alternativeName>
        <fullName evidence="10">Histone acetyltransferase type B protein 4</fullName>
    </alternativeName>
    <alternativeName>
        <fullName evidence="11">N-acetyltransferase 15</fullName>
    </alternativeName>
    <alternativeName>
        <fullName evidence="9">N-alpha-acetyltransferase F</fullName>
    </alternativeName>
</protein>
<accession>E4YNZ4</accession>
<comment type="subunit">
    <text evidence="13">Monomer and homodimer; monomer in presence of substrate and homodimer in its absence.</text>
</comment>
<gene>
    <name evidence="17" type="ORF">GSOID_T00030273001</name>
</gene>
<dbReference type="PROSITE" id="PS51186">
    <property type="entry name" value="GNAT"/>
    <property type="match status" value="1"/>
</dbReference>
<dbReference type="Gene3D" id="3.40.630.30">
    <property type="match status" value="1"/>
</dbReference>
<dbReference type="PANTHER" id="PTHR14744">
    <property type="entry name" value="N-ALPHA-ACETYLTRANSFERASE 60"/>
    <property type="match status" value="1"/>
</dbReference>
<evidence type="ECO:0000256" key="15">
    <source>
        <dbReference type="ARBA" id="ARBA00048848"/>
    </source>
</evidence>
<comment type="similarity">
    <text evidence="6">Belongs to the acetyltransferase family. NAA60 subfamily.</text>
</comment>
<comment type="catalytic activity">
    <reaction evidence="15">
        <text>N-terminal L-methionyl-[transmembrane protein] + acetyl-CoA = N-terminal N(alpha)-acetyl-L-methionyl-[transmembrane protein] + CoA + H(+)</text>
        <dbReference type="Rhea" id="RHEA:50604"/>
        <dbReference type="Rhea" id="RHEA-COMP:12745"/>
        <dbReference type="Rhea" id="RHEA-COMP:12746"/>
        <dbReference type="ChEBI" id="CHEBI:15378"/>
        <dbReference type="ChEBI" id="CHEBI:57287"/>
        <dbReference type="ChEBI" id="CHEBI:57288"/>
        <dbReference type="ChEBI" id="CHEBI:64731"/>
        <dbReference type="ChEBI" id="CHEBI:133414"/>
        <dbReference type="EC" id="2.3.1.259"/>
    </reaction>
</comment>
<dbReference type="EC" id="2.3.1.259" evidence="7"/>
<evidence type="ECO:0000256" key="11">
    <source>
        <dbReference type="ARBA" id="ARBA00032908"/>
    </source>
</evidence>
<dbReference type="InterPro" id="IPR045141">
    <property type="entry name" value="NAA60-like"/>
</dbReference>
<dbReference type="CDD" id="cd04301">
    <property type="entry name" value="NAT_SF"/>
    <property type="match status" value="1"/>
</dbReference>